<organism evidence="1 2">
    <name type="scientific">Chitinophaga pinensis</name>
    <dbReference type="NCBI Taxonomy" id="79329"/>
    <lineage>
        <taxon>Bacteria</taxon>
        <taxon>Pseudomonadati</taxon>
        <taxon>Bacteroidota</taxon>
        <taxon>Chitinophagia</taxon>
        <taxon>Chitinophagales</taxon>
        <taxon>Chitinophagaceae</taxon>
        <taxon>Chitinophaga</taxon>
    </lineage>
</organism>
<protein>
    <submittedName>
        <fullName evidence="1">SusD/RagB family nutrient-binding outer membrane lipoprotein</fullName>
    </submittedName>
</protein>
<dbReference type="EMBL" id="VOHS01000003">
    <property type="protein sequence ID" value="TWW01922.1"/>
    <property type="molecule type" value="Genomic_DNA"/>
</dbReference>
<keyword evidence="1" id="KW-0449">Lipoprotein</keyword>
<dbReference type="Gene3D" id="1.25.40.390">
    <property type="match status" value="1"/>
</dbReference>
<sequence length="482" mass="52454">MKKHIFKAAAGVLTALSITLAGCSKFLDVNDNPNQTTEALPSLILPSAQAAIGIVLGNTYQVYGSMWSQYWTQNRSSSQYKSIDQFLLQGSNFDRPWQLLYADGMEDLQLIINQANAEPVKQYAAISMILKAYELQMLTDAFGDIPMKDALQGEQLNLNPHYDAQEVVYDSIFALINRGISLIDAGSEYVPGDEDMIFQGDMDKWEAFGNTLKLRAYLRLSEVNPTKAQAGIATLAGATFLTEDASIKYSSTGGNQNPLYAEMVGLGRTQNLVASETAVNQMKAMNDPRLLAFYQNAAGTTTVNPIPQGDFNTPPSAAYPLSLPSPNTGAAPRSAASALAPVKFISAAESYFLQAEAAARGWLAGDARGLYEDGITASFAAYNVTPGTYITTAVAAFPATGLAAQLKAIITQKYFAMNGNQGFEAWSEWRRTGYPDFFVRSVESSLPVGQFPARFLYPNTELTRNPNFPGAKVVTDKVWWDK</sequence>
<keyword evidence="2" id="KW-1185">Reference proteome</keyword>
<dbReference type="SUPFAM" id="SSF48452">
    <property type="entry name" value="TPR-like"/>
    <property type="match status" value="1"/>
</dbReference>
<dbReference type="PROSITE" id="PS51257">
    <property type="entry name" value="PROKAR_LIPOPROTEIN"/>
    <property type="match status" value="1"/>
</dbReference>
<dbReference type="InterPro" id="IPR041662">
    <property type="entry name" value="SusD-like_2"/>
</dbReference>
<evidence type="ECO:0000313" key="1">
    <source>
        <dbReference type="EMBL" id="TWW01922.1"/>
    </source>
</evidence>
<accession>A0A5C6LYM7</accession>
<dbReference type="OrthoDB" id="614457at2"/>
<dbReference type="Proteomes" id="UP000318815">
    <property type="component" value="Unassembled WGS sequence"/>
</dbReference>
<reference evidence="1 2" key="1">
    <citation type="submission" date="2019-08" db="EMBL/GenBank/DDBJ databases">
        <title>Whole genome sequencing of chitin degrading bacteria Chitinophaga pinensis YS16.</title>
        <authorList>
            <person name="Singh R.P."/>
            <person name="Manchanda G."/>
            <person name="Maurya I.K."/>
            <person name="Joshi N.K."/>
            <person name="Srivastava A.K."/>
        </authorList>
    </citation>
    <scope>NUCLEOTIDE SEQUENCE [LARGE SCALE GENOMIC DNA]</scope>
    <source>
        <strain evidence="1 2">YS-16</strain>
    </source>
</reference>
<dbReference type="InterPro" id="IPR011990">
    <property type="entry name" value="TPR-like_helical_dom_sf"/>
</dbReference>
<dbReference type="AlphaFoldDB" id="A0A5C6LYM7"/>
<comment type="caution">
    <text evidence="1">The sequence shown here is derived from an EMBL/GenBank/DDBJ whole genome shotgun (WGS) entry which is preliminary data.</text>
</comment>
<evidence type="ECO:0000313" key="2">
    <source>
        <dbReference type="Proteomes" id="UP000318815"/>
    </source>
</evidence>
<dbReference type="Pfam" id="PF12771">
    <property type="entry name" value="SusD-like_2"/>
    <property type="match status" value="1"/>
</dbReference>
<proteinExistence type="predicted"/>
<name>A0A5C6LYM7_9BACT</name>
<gene>
    <name evidence="1" type="ORF">FEF09_04150</name>
</gene>